<dbReference type="AlphaFoldDB" id="A0AAD1UMP9"/>
<protein>
    <submittedName>
        <fullName evidence="1">Uncharacterized protein</fullName>
    </submittedName>
</protein>
<evidence type="ECO:0000313" key="1">
    <source>
        <dbReference type="EMBL" id="CAI2369740.1"/>
    </source>
</evidence>
<reference evidence="1" key="1">
    <citation type="submission" date="2023-07" db="EMBL/GenBank/DDBJ databases">
        <authorList>
            <consortium name="AG Swart"/>
            <person name="Singh M."/>
            <person name="Singh A."/>
            <person name="Seah K."/>
            <person name="Emmerich C."/>
        </authorList>
    </citation>
    <scope>NUCLEOTIDE SEQUENCE</scope>
    <source>
        <strain evidence="1">DP1</strain>
    </source>
</reference>
<gene>
    <name evidence="1" type="ORF">ECRASSUSDP1_LOCUS11043</name>
</gene>
<evidence type="ECO:0000313" key="2">
    <source>
        <dbReference type="Proteomes" id="UP001295684"/>
    </source>
</evidence>
<accession>A0AAD1UMP9</accession>
<sequence length="58" mass="6540">MNLFNCETFNFKPNISISVKTLELILMIPSRCGAMFKGISLDEYSITSLADFGNFEVK</sequence>
<name>A0AAD1UMP9_EUPCR</name>
<comment type="caution">
    <text evidence="1">The sequence shown here is derived from an EMBL/GenBank/DDBJ whole genome shotgun (WGS) entry which is preliminary data.</text>
</comment>
<dbReference type="EMBL" id="CAMPGE010010893">
    <property type="protein sequence ID" value="CAI2369740.1"/>
    <property type="molecule type" value="Genomic_DNA"/>
</dbReference>
<keyword evidence="2" id="KW-1185">Reference proteome</keyword>
<dbReference type="Proteomes" id="UP001295684">
    <property type="component" value="Unassembled WGS sequence"/>
</dbReference>
<proteinExistence type="predicted"/>
<organism evidence="1 2">
    <name type="scientific">Euplotes crassus</name>
    <dbReference type="NCBI Taxonomy" id="5936"/>
    <lineage>
        <taxon>Eukaryota</taxon>
        <taxon>Sar</taxon>
        <taxon>Alveolata</taxon>
        <taxon>Ciliophora</taxon>
        <taxon>Intramacronucleata</taxon>
        <taxon>Spirotrichea</taxon>
        <taxon>Hypotrichia</taxon>
        <taxon>Euplotida</taxon>
        <taxon>Euplotidae</taxon>
        <taxon>Moneuplotes</taxon>
    </lineage>
</organism>